<feature type="domain" description="PhnB-like" evidence="1">
    <location>
        <begin position="5"/>
        <end position="114"/>
    </location>
</feature>
<dbReference type="Proteomes" id="UP000521017">
    <property type="component" value="Unassembled WGS sequence"/>
</dbReference>
<dbReference type="PANTHER" id="PTHR33990">
    <property type="entry name" value="PROTEIN YJDN-RELATED"/>
    <property type="match status" value="1"/>
</dbReference>
<dbReference type="EMBL" id="JACHCC010000010">
    <property type="protein sequence ID" value="MBB6501584.1"/>
    <property type="molecule type" value="Genomic_DNA"/>
</dbReference>
<dbReference type="InterPro" id="IPR029068">
    <property type="entry name" value="Glyas_Bleomycin-R_OHBP_Dase"/>
</dbReference>
<dbReference type="AlphaFoldDB" id="A0A7X0J5N5"/>
<comment type="caution">
    <text evidence="2">The sequence shown here is derived from an EMBL/GenBank/DDBJ whole genome shotgun (WGS) entry which is preliminary data.</text>
</comment>
<dbReference type="GO" id="GO:0008168">
    <property type="term" value="F:methyltransferase activity"/>
    <property type="evidence" value="ECO:0007669"/>
    <property type="project" value="UniProtKB-KW"/>
</dbReference>
<dbReference type="InterPro" id="IPR028973">
    <property type="entry name" value="PhnB-like"/>
</dbReference>
<keyword evidence="2" id="KW-0489">Methyltransferase</keyword>
<sequence length="280" mass="31568">MNNFIYPCLIIKGKTAEAADFYIDTFGDGKVAQTAPYVIQIELSGQKLMLLNDGPPSIPNPAISFMVISETAEETERYWNKLIADGQVLMPLDSYDWSAKYGWVQDKFNISWQLFTGSSNENLQKFSPMLLFVGANAGRAEEALHFYTKLFPESAIQSVMKYAEGEGDRTDLIKHARFSIDGFAAMAMDSSADHHFSFNDSISLVVECDNQDEIDNYWDQLTAEGGHEVACGWLTDKYGVSWQIVPKIWAKLMKDPERGQRAMEALWKMKKVIIADLENA</sequence>
<accession>A0A7X0J5N5</accession>
<gene>
    <name evidence="2" type="ORF">HDF25_003759</name>
</gene>
<evidence type="ECO:0000313" key="2">
    <source>
        <dbReference type="EMBL" id="MBB6501584.1"/>
    </source>
</evidence>
<name>A0A7X0J5N5_9SPHI</name>
<dbReference type="GO" id="GO:0032259">
    <property type="term" value="P:methylation"/>
    <property type="evidence" value="ECO:0007669"/>
    <property type="project" value="UniProtKB-KW"/>
</dbReference>
<evidence type="ECO:0000259" key="1">
    <source>
        <dbReference type="Pfam" id="PF06983"/>
    </source>
</evidence>
<dbReference type="SUPFAM" id="SSF54593">
    <property type="entry name" value="Glyoxalase/Bleomycin resistance protein/Dihydroxybiphenyl dioxygenase"/>
    <property type="match status" value="2"/>
</dbReference>
<reference evidence="2 3" key="1">
    <citation type="submission" date="2020-08" db="EMBL/GenBank/DDBJ databases">
        <title>Genomic Encyclopedia of Type Strains, Phase IV (KMG-V): Genome sequencing to study the core and pangenomes of soil and plant-associated prokaryotes.</title>
        <authorList>
            <person name="Whitman W."/>
        </authorList>
    </citation>
    <scope>NUCLEOTIDE SEQUENCE [LARGE SCALE GENOMIC DNA]</scope>
    <source>
        <strain evidence="2 3">M2T3</strain>
    </source>
</reference>
<evidence type="ECO:0000313" key="3">
    <source>
        <dbReference type="Proteomes" id="UP000521017"/>
    </source>
</evidence>
<organism evidence="2 3">
    <name type="scientific">Pedobacter cryoconitis</name>
    <dbReference type="NCBI Taxonomy" id="188932"/>
    <lineage>
        <taxon>Bacteria</taxon>
        <taxon>Pseudomonadati</taxon>
        <taxon>Bacteroidota</taxon>
        <taxon>Sphingobacteriia</taxon>
        <taxon>Sphingobacteriales</taxon>
        <taxon>Sphingobacteriaceae</taxon>
        <taxon>Pedobacter</taxon>
    </lineage>
</organism>
<dbReference type="Gene3D" id="3.10.180.10">
    <property type="entry name" value="2,3-Dihydroxybiphenyl 1,2-Dioxygenase, domain 1"/>
    <property type="match status" value="2"/>
</dbReference>
<proteinExistence type="predicted"/>
<dbReference type="Pfam" id="PF06983">
    <property type="entry name" value="3-dmu-9_3-mt"/>
    <property type="match status" value="2"/>
</dbReference>
<dbReference type="RefSeq" id="WP_184627473.1">
    <property type="nucleotide sequence ID" value="NZ_JACHCC010000010.1"/>
</dbReference>
<feature type="domain" description="PhnB-like" evidence="1">
    <location>
        <begin position="124"/>
        <end position="245"/>
    </location>
</feature>
<keyword evidence="2" id="KW-0830">Ubiquinone</keyword>
<dbReference type="CDD" id="cd06588">
    <property type="entry name" value="PhnB_like"/>
    <property type="match status" value="2"/>
</dbReference>
<keyword evidence="2" id="KW-0808">Transferase</keyword>
<protein>
    <submittedName>
        <fullName evidence="2">Putative 3-demethylubiquinone-9 3-methyltransferase (Glyoxalase superfamily)</fullName>
    </submittedName>
</protein>